<name>A0A839XUY3_9PSEU</name>
<comment type="caution">
    <text evidence="5">The sequence shown here is derived from an EMBL/GenBank/DDBJ whole genome shotgun (WGS) entry which is preliminary data.</text>
</comment>
<feature type="compositionally biased region" description="Gly residues" evidence="1">
    <location>
        <begin position="405"/>
        <end position="427"/>
    </location>
</feature>
<keyword evidence="2" id="KW-0812">Transmembrane</keyword>
<dbReference type="InterPro" id="IPR003399">
    <property type="entry name" value="Mce/MlaD"/>
</dbReference>
<dbReference type="Pfam" id="PF11887">
    <property type="entry name" value="Mce4_CUP1"/>
    <property type="match status" value="1"/>
</dbReference>
<feature type="region of interest" description="Disordered" evidence="1">
    <location>
        <begin position="362"/>
        <end position="427"/>
    </location>
</feature>
<evidence type="ECO:0000259" key="3">
    <source>
        <dbReference type="Pfam" id="PF02470"/>
    </source>
</evidence>
<dbReference type="Proteomes" id="UP000564573">
    <property type="component" value="Unassembled WGS sequence"/>
</dbReference>
<dbReference type="NCBIfam" id="TIGR00996">
    <property type="entry name" value="Mtu_fam_mce"/>
    <property type="match status" value="1"/>
</dbReference>
<feature type="region of interest" description="Disordered" evidence="1">
    <location>
        <begin position="1"/>
        <end position="21"/>
    </location>
</feature>
<keyword evidence="6" id="KW-1185">Reference proteome</keyword>
<dbReference type="RefSeq" id="WP_183784008.1">
    <property type="nucleotide sequence ID" value="NZ_JACIBS010000001.1"/>
</dbReference>
<dbReference type="InterPro" id="IPR052336">
    <property type="entry name" value="MlaD_Phospholipid_Transporter"/>
</dbReference>
<evidence type="ECO:0000313" key="5">
    <source>
        <dbReference type="EMBL" id="MBB3664363.1"/>
    </source>
</evidence>
<protein>
    <submittedName>
        <fullName evidence="5">Phospholipid/cholesterol/gamma-HCH transport system substrate-binding protein</fullName>
    </submittedName>
</protein>
<dbReference type="EMBL" id="JACIBS010000001">
    <property type="protein sequence ID" value="MBB3664363.1"/>
    <property type="molecule type" value="Genomic_DNA"/>
</dbReference>
<dbReference type="PANTHER" id="PTHR33371">
    <property type="entry name" value="INTERMEMBRANE PHOSPHOLIPID TRANSPORT SYSTEM BINDING PROTEIN MLAD-RELATED"/>
    <property type="match status" value="1"/>
</dbReference>
<reference evidence="5 6" key="1">
    <citation type="submission" date="2020-08" db="EMBL/GenBank/DDBJ databases">
        <title>Sequencing the genomes of 1000 actinobacteria strains.</title>
        <authorList>
            <person name="Klenk H.-P."/>
        </authorList>
    </citation>
    <scope>NUCLEOTIDE SEQUENCE [LARGE SCALE GENOMIC DNA]</scope>
    <source>
        <strain evidence="5 6">DSM 45267</strain>
    </source>
</reference>
<keyword evidence="2" id="KW-1133">Transmembrane helix</keyword>
<dbReference type="PANTHER" id="PTHR33371:SF15">
    <property type="entry name" value="LIPOPROTEIN LPRN"/>
    <property type="match status" value="1"/>
</dbReference>
<feature type="compositionally biased region" description="Low complexity" evidence="1">
    <location>
        <begin position="1"/>
        <end position="18"/>
    </location>
</feature>
<evidence type="ECO:0000259" key="4">
    <source>
        <dbReference type="Pfam" id="PF11887"/>
    </source>
</evidence>
<feature type="domain" description="Mce/MlaD" evidence="3">
    <location>
        <begin position="64"/>
        <end position="142"/>
    </location>
</feature>
<evidence type="ECO:0000256" key="1">
    <source>
        <dbReference type="SAM" id="MobiDB-lite"/>
    </source>
</evidence>
<dbReference type="GO" id="GO:0005576">
    <property type="term" value="C:extracellular region"/>
    <property type="evidence" value="ECO:0007669"/>
    <property type="project" value="TreeGrafter"/>
</dbReference>
<feature type="transmembrane region" description="Helical" evidence="2">
    <location>
        <begin position="30"/>
        <end position="51"/>
    </location>
</feature>
<organism evidence="5 6">
    <name type="scientific">Prauserella sediminis</name>
    <dbReference type="NCBI Taxonomy" id="577680"/>
    <lineage>
        <taxon>Bacteria</taxon>
        <taxon>Bacillati</taxon>
        <taxon>Actinomycetota</taxon>
        <taxon>Actinomycetes</taxon>
        <taxon>Pseudonocardiales</taxon>
        <taxon>Pseudonocardiaceae</taxon>
        <taxon>Prauserella</taxon>
        <taxon>Prauserella salsuginis group</taxon>
    </lineage>
</organism>
<gene>
    <name evidence="5" type="ORF">FB384_003267</name>
</gene>
<dbReference type="Pfam" id="PF02470">
    <property type="entry name" value="MlaD"/>
    <property type="match status" value="1"/>
</dbReference>
<feature type="domain" description="Mammalian cell entry C-terminal" evidence="4">
    <location>
        <begin position="150"/>
        <end position="319"/>
    </location>
</feature>
<sequence>MTETTVATATAVQRTPGGARPGRARRALRLSLVCLLLLVAGCGDGGFSGLYNAPLPGGADLGDRPYRITVRFHDVLDLVPQAAVKVNDVAVGRVERVRLADDGKTALADLALNGDIDLPGDAVAELRQSSLLGEKFVELRPPADGGGKAALGDGDVIPLDRTNRNPQVEEVLGALSLLLNGGGVEQLRDIVGELNDALAGNEPEIRALLTRVDELATTLDEQRGEIVRAIDGVHRLSGTLSKQRGHLSTALEHLEPGLKVVSGQREQLVGMLKSLRKLSGTGTRVVDASKQSLVANLRALTPTLEKLAETGADLPEAMQLLPSYPIPVFGESIMHGDYANVSVRLDLQLDAILENVLNARRPPVQLPNDDGTGAEGAIPFNDGDAPPPLPLPDPSESLTAPQAGAGQGRGGTGGGVDGLLGGLVGGG</sequence>
<proteinExistence type="predicted"/>
<accession>A0A839XUY3</accession>
<evidence type="ECO:0000313" key="6">
    <source>
        <dbReference type="Proteomes" id="UP000564573"/>
    </source>
</evidence>
<evidence type="ECO:0000256" key="2">
    <source>
        <dbReference type="SAM" id="Phobius"/>
    </source>
</evidence>
<dbReference type="AlphaFoldDB" id="A0A839XUY3"/>
<dbReference type="InterPro" id="IPR005693">
    <property type="entry name" value="Mce"/>
</dbReference>
<dbReference type="InterPro" id="IPR024516">
    <property type="entry name" value="Mce_C"/>
</dbReference>
<keyword evidence="2" id="KW-0472">Membrane</keyword>